<organism evidence="1 2">
    <name type="scientific">Marinoscillum luteum</name>
    <dbReference type="NCBI Taxonomy" id="861051"/>
    <lineage>
        <taxon>Bacteria</taxon>
        <taxon>Pseudomonadati</taxon>
        <taxon>Bacteroidota</taxon>
        <taxon>Cytophagia</taxon>
        <taxon>Cytophagales</taxon>
        <taxon>Reichenbachiellaceae</taxon>
        <taxon>Marinoscillum</taxon>
    </lineage>
</organism>
<reference evidence="1 2" key="1">
    <citation type="journal article" date="2013" name="Int. J. Syst. Evol. Microbiol.">
        <title>Marinoscillum luteum sp. nov., isolated from marine sediment.</title>
        <authorList>
            <person name="Cha I.T."/>
            <person name="Park S.J."/>
            <person name="Kim S.J."/>
            <person name="Kim J.G."/>
            <person name="Jung M.Y."/>
            <person name="Shin K.S."/>
            <person name="Kwon K.K."/>
            <person name="Yang S.H."/>
            <person name="Seo Y.S."/>
            <person name="Rhee S.K."/>
        </authorList>
    </citation>
    <scope>NUCLEOTIDE SEQUENCE [LARGE SCALE GENOMIC DNA]</scope>
    <source>
        <strain evidence="1 2">KCTC 23939</strain>
    </source>
</reference>
<protein>
    <submittedName>
        <fullName evidence="1">Uncharacterized protein</fullName>
    </submittedName>
</protein>
<accession>A0ABW7N5J4</accession>
<name>A0ABW7N5J4_9BACT</name>
<comment type="caution">
    <text evidence="1">The sequence shown here is derived from an EMBL/GenBank/DDBJ whole genome shotgun (WGS) entry which is preliminary data.</text>
</comment>
<proteinExistence type="predicted"/>
<sequence length="161" mass="18929">MKAATVSEIKRELKTKTTEELSELCLRLSKFKKENKELLTYLLYEAADEESYIQSVKTEMDDQFEEINTTSYYFIKKSVRKILRTVKKYIRYSPHKTTEVELLIYFCSSLKEMSPSISRNVTLQNLYDRQLTMIRKKVSTLEADLQYDYGVLLDNMEGISG</sequence>
<dbReference type="EMBL" id="JBIPKE010000013">
    <property type="protein sequence ID" value="MFH6982848.1"/>
    <property type="molecule type" value="Genomic_DNA"/>
</dbReference>
<evidence type="ECO:0000313" key="1">
    <source>
        <dbReference type="EMBL" id="MFH6982848.1"/>
    </source>
</evidence>
<evidence type="ECO:0000313" key="2">
    <source>
        <dbReference type="Proteomes" id="UP001610063"/>
    </source>
</evidence>
<gene>
    <name evidence="1" type="ORF">ACHKAR_05340</name>
</gene>
<keyword evidence="2" id="KW-1185">Reference proteome</keyword>
<dbReference type="Proteomes" id="UP001610063">
    <property type="component" value="Unassembled WGS sequence"/>
</dbReference>
<dbReference type="RefSeq" id="WP_395416483.1">
    <property type="nucleotide sequence ID" value="NZ_JBIPKE010000013.1"/>
</dbReference>